<keyword evidence="2" id="KW-1185">Reference proteome</keyword>
<proteinExistence type="predicted"/>
<name>A0A1G8LYU6_9MICC</name>
<protein>
    <submittedName>
        <fullName evidence="1">Uncharacterized protein</fullName>
    </submittedName>
</protein>
<dbReference type="STRING" id="335973.SAMN04488693_11561"/>
<accession>A0A1G8LYU6</accession>
<organism evidence="1 2">
    <name type="scientific">Arthrobacter subterraneus</name>
    <dbReference type="NCBI Taxonomy" id="335973"/>
    <lineage>
        <taxon>Bacteria</taxon>
        <taxon>Bacillati</taxon>
        <taxon>Actinomycetota</taxon>
        <taxon>Actinomycetes</taxon>
        <taxon>Micrococcales</taxon>
        <taxon>Micrococcaceae</taxon>
        <taxon>Arthrobacter</taxon>
    </lineage>
</organism>
<gene>
    <name evidence="1" type="ORF">SAMN04488693_11561</name>
</gene>
<dbReference type="OrthoDB" id="4950503at2"/>
<sequence>MNSKFRLTPGTPMPEDLEALEDEALHVIHSRLRRQMDAEYSNGWFSWETEVRLDEVRAELDRRENGGLFRSTGSRYQAS</sequence>
<dbReference type="RefSeq" id="WP_090587600.1">
    <property type="nucleotide sequence ID" value="NZ_FNDT01000015.1"/>
</dbReference>
<evidence type="ECO:0000313" key="1">
    <source>
        <dbReference type="EMBL" id="SDI60859.1"/>
    </source>
</evidence>
<dbReference type="EMBL" id="FNDT01000015">
    <property type="protein sequence ID" value="SDI60859.1"/>
    <property type="molecule type" value="Genomic_DNA"/>
</dbReference>
<dbReference type="Proteomes" id="UP000199258">
    <property type="component" value="Unassembled WGS sequence"/>
</dbReference>
<evidence type="ECO:0000313" key="2">
    <source>
        <dbReference type="Proteomes" id="UP000199258"/>
    </source>
</evidence>
<dbReference type="AlphaFoldDB" id="A0A1G8LYU6"/>
<reference evidence="1 2" key="1">
    <citation type="submission" date="2016-10" db="EMBL/GenBank/DDBJ databases">
        <authorList>
            <person name="de Groot N.N."/>
        </authorList>
    </citation>
    <scope>NUCLEOTIDE SEQUENCE [LARGE SCALE GENOMIC DNA]</scope>
    <source>
        <strain evidence="1 2">NP_1H</strain>
    </source>
</reference>